<reference evidence="2" key="1">
    <citation type="submission" date="2020-04" db="EMBL/GenBank/DDBJ databases">
        <authorList>
            <person name="Alioto T."/>
            <person name="Alioto T."/>
            <person name="Gomez Garrido J."/>
        </authorList>
    </citation>
    <scope>NUCLEOTIDE SEQUENCE</scope>
    <source>
        <strain evidence="2">A484AB</strain>
    </source>
</reference>
<proteinExistence type="predicted"/>
<dbReference type="EMBL" id="CACRXK020014326">
    <property type="protein sequence ID" value="CAB4026651.1"/>
    <property type="molecule type" value="Genomic_DNA"/>
</dbReference>
<dbReference type="InterPro" id="IPR036397">
    <property type="entry name" value="RNaseH_sf"/>
</dbReference>
<dbReference type="PANTHER" id="PTHR47331:SF1">
    <property type="entry name" value="GAG-LIKE PROTEIN"/>
    <property type="match status" value="1"/>
</dbReference>
<gene>
    <name evidence="2" type="ORF">PACLA_8A081973</name>
</gene>
<accession>A0A6S7J981</accession>
<comment type="caution">
    <text evidence="2">The sequence shown here is derived from an EMBL/GenBank/DDBJ whole genome shotgun (WGS) entry which is preliminary data.</text>
</comment>
<keyword evidence="3" id="KW-1185">Reference proteome</keyword>
<name>A0A6S7J981_PARCT</name>
<evidence type="ECO:0000313" key="3">
    <source>
        <dbReference type="Proteomes" id="UP001152795"/>
    </source>
</evidence>
<dbReference type="Gene3D" id="3.30.420.10">
    <property type="entry name" value="Ribonuclease H-like superfamily/Ribonuclease H"/>
    <property type="match status" value="1"/>
</dbReference>
<dbReference type="Gene3D" id="1.10.340.70">
    <property type="match status" value="1"/>
</dbReference>
<protein>
    <submittedName>
        <fullName evidence="2">RNA-directed DNA polymerase from mobile element jockey</fullName>
    </submittedName>
</protein>
<dbReference type="InterPro" id="IPR040676">
    <property type="entry name" value="DUF5641"/>
</dbReference>
<dbReference type="InterPro" id="IPR012337">
    <property type="entry name" value="RNaseH-like_sf"/>
</dbReference>
<dbReference type="GO" id="GO:0003964">
    <property type="term" value="F:RNA-directed DNA polymerase activity"/>
    <property type="evidence" value="ECO:0007669"/>
    <property type="project" value="UniProtKB-KW"/>
</dbReference>
<dbReference type="Pfam" id="PF18701">
    <property type="entry name" value="DUF5641"/>
    <property type="match status" value="1"/>
</dbReference>
<keyword evidence="2" id="KW-0808">Transferase</keyword>
<evidence type="ECO:0000259" key="1">
    <source>
        <dbReference type="PROSITE" id="PS50994"/>
    </source>
</evidence>
<dbReference type="GO" id="GO:0003676">
    <property type="term" value="F:nucleic acid binding"/>
    <property type="evidence" value="ECO:0007669"/>
    <property type="project" value="InterPro"/>
</dbReference>
<dbReference type="SUPFAM" id="SSF53098">
    <property type="entry name" value="Ribonuclease H-like"/>
    <property type="match status" value="1"/>
</dbReference>
<dbReference type="InterPro" id="IPR041588">
    <property type="entry name" value="Integrase_H2C2"/>
</dbReference>
<sequence length="458" mass="53206">MWIKEEQILMKEQANYTNLCASLRLFEDKVGLMRLKGRFANSSLEYEEQHPVILRSKDSSYFTRLIILEAHEATMHHGIETTLARIRRNYWIVKGRKSVKEVIRKCVICTRYQGQPVRAPSSPDLPEYRVDHMAYAFQFTGLDFAGPLFIKDGSKSKKCYILLLTCASSRAIHLELVPDMSIHGFLRGFKRFVSRRGVPELVISDNFKTFRSSEVKKFMLLQGVRQRFILPASPWWGGFYERLVRTVKACLKKALGKAFVTFEELQTILCDIEVAVNNRPLAYVSEDDLDEALTPFHLMYGRSVSTGKQFRSVDCVAISSLDSRKQRLWHLRKVLKDFWKRFRTNYLNELRQTNLYRKVKSNNDNNITVDDVVLIKDDEPAPRTQWRIGRVLELRLIPFEIRDKSTINSANDVDAEEDSENDEVPKGIVVQDDVINARPKRKAAVEGQAMRRIREQYT</sequence>
<dbReference type="PANTHER" id="PTHR47331">
    <property type="entry name" value="PHD-TYPE DOMAIN-CONTAINING PROTEIN"/>
    <property type="match status" value="1"/>
</dbReference>
<organism evidence="2 3">
    <name type="scientific">Paramuricea clavata</name>
    <name type="common">Red gorgonian</name>
    <name type="synonym">Violescent sea-whip</name>
    <dbReference type="NCBI Taxonomy" id="317549"/>
    <lineage>
        <taxon>Eukaryota</taxon>
        <taxon>Metazoa</taxon>
        <taxon>Cnidaria</taxon>
        <taxon>Anthozoa</taxon>
        <taxon>Octocorallia</taxon>
        <taxon>Malacalcyonacea</taxon>
        <taxon>Plexauridae</taxon>
        <taxon>Paramuricea</taxon>
    </lineage>
</organism>
<keyword evidence="2" id="KW-0695">RNA-directed DNA polymerase</keyword>
<evidence type="ECO:0000313" key="2">
    <source>
        <dbReference type="EMBL" id="CAB4026651.1"/>
    </source>
</evidence>
<dbReference type="Pfam" id="PF17921">
    <property type="entry name" value="Integrase_H2C2"/>
    <property type="match status" value="1"/>
</dbReference>
<keyword evidence="2" id="KW-0548">Nucleotidyltransferase</keyword>
<dbReference type="InterPro" id="IPR001584">
    <property type="entry name" value="Integrase_cat-core"/>
</dbReference>
<feature type="domain" description="Integrase catalytic" evidence="1">
    <location>
        <begin position="119"/>
        <end position="303"/>
    </location>
</feature>
<dbReference type="Proteomes" id="UP001152795">
    <property type="component" value="Unassembled WGS sequence"/>
</dbReference>
<dbReference type="OrthoDB" id="6020347at2759"/>
<dbReference type="PROSITE" id="PS50994">
    <property type="entry name" value="INTEGRASE"/>
    <property type="match status" value="1"/>
</dbReference>
<dbReference type="GO" id="GO:0015074">
    <property type="term" value="P:DNA integration"/>
    <property type="evidence" value="ECO:0007669"/>
    <property type="project" value="InterPro"/>
</dbReference>
<dbReference type="AlphaFoldDB" id="A0A6S7J981"/>